<dbReference type="PANTHER" id="PTHR33164">
    <property type="entry name" value="TRANSCRIPTIONAL REGULATOR, MARR FAMILY"/>
    <property type="match status" value="1"/>
</dbReference>
<dbReference type="Pfam" id="PF12802">
    <property type="entry name" value="MarR_2"/>
    <property type="match status" value="1"/>
</dbReference>
<evidence type="ECO:0000313" key="2">
    <source>
        <dbReference type="EMBL" id="TDS77308.1"/>
    </source>
</evidence>
<dbReference type="Gene3D" id="1.10.10.10">
    <property type="entry name" value="Winged helix-like DNA-binding domain superfamily/Winged helix DNA-binding domain"/>
    <property type="match status" value="1"/>
</dbReference>
<keyword evidence="2" id="KW-0238">DNA-binding</keyword>
<protein>
    <submittedName>
        <fullName evidence="2">DNA-binding MarR family transcriptional regulator</fullName>
    </submittedName>
</protein>
<keyword evidence="3" id="KW-1185">Reference proteome</keyword>
<evidence type="ECO:0000259" key="1">
    <source>
        <dbReference type="PROSITE" id="PS50995"/>
    </source>
</evidence>
<dbReference type="InterPro" id="IPR039422">
    <property type="entry name" value="MarR/SlyA-like"/>
</dbReference>
<dbReference type="GO" id="GO:0006950">
    <property type="term" value="P:response to stress"/>
    <property type="evidence" value="ECO:0007669"/>
    <property type="project" value="TreeGrafter"/>
</dbReference>
<dbReference type="SMART" id="SM00347">
    <property type="entry name" value="HTH_MARR"/>
    <property type="match status" value="1"/>
</dbReference>
<dbReference type="Proteomes" id="UP000295344">
    <property type="component" value="Unassembled WGS sequence"/>
</dbReference>
<dbReference type="InterPro" id="IPR000835">
    <property type="entry name" value="HTH_MarR-typ"/>
</dbReference>
<gene>
    <name evidence="2" type="ORF">CLV52_2251</name>
</gene>
<dbReference type="SUPFAM" id="SSF46785">
    <property type="entry name" value="Winged helix' DNA-binding domain"/>
    <property type="match status" value="1"/>
</dbReference>
<dbReference type="EMBL" id="SOAM01000002">
    <property type="protein sequence ID" value="TDS77308.1"/>
    <property type="molecule type" value="Genomic_DNA"/>
</dbReference>
<comment type="caution">
    <text evidence="2">The sequence shown here is derived from an EMBL/GenBank/DDBJ whole genome shotgun (WGS) entry which is preliminary data.</text>
</comment>
<name>A0A4R7FLQ3_9MICO</name>
<dbReference type="InterPro" id="IPR036388">
    <property type="entry name" value="WH-like_DNA-bd_sf"/>
</dbReference>
<sequence>MHDERTPHEIASGSAHALVSAVDAVEDAEKALDQHVRLTLGVNNTDFAVLQYLDRVQRRGGSARVGDIAARFGVSSGSATEIVHRLTGAGLVHRVPHPSDARVRRLALTDSASQRLEDIVGGVRADLDALLDTIPPGEEARLVELLSQVRDIFRSGSSTT</sequence>
<organism evidence="2 3">
    <name type="scientific">Amnibacterium kyonggiense</name>
    <dbReference type="NCBI Taxonomy" id="595671"/>
    <lineage>
        <taxon>Bacteria</taxon>
        <taxon>Bacillati</taxon>
        <taxon>Actinomycetota</taxon>
        <taxon>Actinomycetes</taxon>
        <taxon>Micrococcales</taxon>
        <taxon>Microbacteriaceae</taxon>
        <taxon>Amnibacterium</taxon>
    </lineage>
</organism>
<dbReference type="AlphaFoldDB" id="A0A4R7FLQ3"/>
<accession>A0A4R7FLQ3</accession>
<dbReference type="PROSITE" id="PS50995">
    <property type="entry name" value="HTH_MARR_2"/>
    <property type="match status" value="1"/>
</dbReference>
<dbReference type="GO" id="GO:0003677">
    <property type="term" value="F:DNA binding"/>
    <property type="evidence" value="ECO:0007669"/>
    <property type="project" value="UniProtKB-KW"/>
</dbReference>
<reference evidence="2 3" key="1">
    <citation type="submission" date="2019-03" db="EMBL/GenBank/DDBJ databases">
        <title>Genomic Encyclopedia of Archaeal and Bacterial Type Strains, Phase II (KMG-II): from individual species to whole genera.</title>
        <authorList>
            <person name="Goeker M."/>
        </authorList>
    </citation>
    <scope>NUCLEOTIDE SEQUENCE [LARGE SCALE GENOMIC DNA]</scope>
    <source>
        <strain evidence="2 3">DSM 24782</strain>
    </source>
</reference>
<dbReference type="GO" id="GO:0003700">
    <property type="term" value="F:DNA-binding transcription factor activity"/>
    <property type="evidence" value="ECO:0007669"/>
    <property type="project" value="InterPro"/>
</dbReference>
<dbReference type="PANTHER" id="PTHR33164:SF94">
    <property type="entry name" value="TRANSCRIPTIONAL REGULATORY PROTEIN-RELATED"/>
    <property type="match status" value="1"/>
</dbReference>
<dbReference type="RefSeq" id="WP_133766393.1">
    <property type="nucleotide sequence ID" value="NZ_BAAARP010000002.1"/>
</dbReference>
<evidence type="ECO:0000313" key="3">
    <source>
        <dbReference type="Proteomes" id="UP000295344"/>
    </source>
</evidence>
<dbReference type="InterPro" id="IPR036390">
    <property type="entry name" value="WH_DNA-bd_sf"/>
</dbReference>
<dbReference type="OrthoDB" id="162531at2"/>
<proteinExistence type="predicted"/>
<feature type="domain" description="HTH marR-type" evidence="1">
    <location>
        <begin position="11"/>
        <end position="151"/>
    </location>
</feature>